<comment type="caution">
    <text evidence="5">The sequence shown here is derived from an EMBL/GenBank/DDBJ whole genome shotgun (WGS) entry which is preliminary data.</text>
</comment>
<evidence type="ECO:0000313" key="6">
    <source>
        <dbReference type="Proteomes" id="UP001612812"/>
    </source>
</evidence>
<feature type="region of interest" description="Disordered" evidence="2">
    <location>
        <begin position="23"/>
        <end position="63"/>
    </location>
</feature>
<dbReference type="InterPro" id="IPR029051">
    <property type="entry name" value="DUF4352"/>
</dbReference>
<gene>
    <name evidence="5" type="ORF">ACIBP4_24060</name>
</gene>
<dbReference type="InterPro" id="IPR029050">
    <property type="entry name" value="Immunoprotect_excell_Ig-like"/>
</dbReference>
<evidence type="ECO:0000259" key="4">
    <source>
        <dbReference type="Pfam" id="PF11611"/>
    </source>
</evidence>
<dbReference type="Gene3D" id="2.60.40.1240">
    <property type="match status" value="1"/>
</dbReference>
<dbReference type="Pfam" id="PF11611">
    <property type="entry name" value="DUF4352"/>
    <property type="match status" value="1"/>
</dbReference>
<organism evidence="5 6">
    <name type="scientific">Micromonospora maritima</name>
    <dbReference type="NCBI Taxonomy" id="986711"/>
    <lineage>
        <taxon>Bacteria</taxon>
        <taxon>Bacillati</taxon>
        <taxon>Actinomycetota</taxon>
        <taxon>Actinomycetes</taxon>
        <taxon>Micromonosporales</taxon>
        <taxon>Micromonosporaceae</taxon>
        <taxon>Micromonospora</taxon>
    </lineage>
</organism>
<keyword evidence="6" id="KW-1185">Reference proteome</keyword>
<evidence type="ECO:0000256" key="3">
    <source>
        <dbReference type="SAM" id="SignalP"/>
    </source>
</evidence>
<reference evidence="5 6" key="1">
    <citation type="submission" date="2024-10" db="EMBL/GenBank/DDBJ databases">
        <title>The Natural Products Discovery Center: Release of the First 8490 Sequenced Strains for Exploring Actinobacteria Biosynthetic Diversity.</title>
        <authorList>
            <person name="Kalkreuter E."/>
            <person name="Kautsar S.A."/>
            <person name="Yang D."/>
            <person name="Bader C.D."/>
            <person name="Teijaro C.N."/>
            <person name="Fluegel L."/>
            <person name="Davis C.M."/>
            <person name="Simpson J.R."/>
            <person name="Lauterbach L."/>
            <person name="Steele A.D."/>
            <person name="Gui C."/>
            <person name="Meng S."/>
            <person name="Li G."/>
            <person name="Viehrig K."/>
            <person name="Ye F."/>
            <person name="Su P."/>
            <person name="Kiefer A.F."/>
            <person name="Nichols A."/>
            <person name="Cepeda A.J."/>
            <person name="Yan W."/>
            <person name="Fan B."/>
            <person name="Jiang Y."/>
            <person name="Adhikari A."/>
            <person name="Zheng C.-J."/>
            <person name="Schuster L."/>
            <person name="Cowan T.M."/>
            <person name="Smanski M.J."/>
            <person name="Chevrette M.G."/>
            <person name="De Carvalho L.P.S."/>
            <person name="Shen B."/>
        </authorList>
    </citation>
    <scope>NUCLEOTIDE SEQUENCE [LARGE SCALE GENOMIC DNA]</scope>
    <source>
        <strain evidence="5 6">NPDC049845</strain>
    </source>
</reference>
<dbReference type="Proteomes" id="UP001612812">
    <property type="component" value="Unassembled WGS sequence"/>
</dbReference>
<feature type="compositionally biased region" description="Low complexity" evidence="2">
    <location>
        <begin position="23"/>
        <end position="42"/>
    </location>
</feature>
<evidence type="ECO:0000256" key="2">
    <source>
        <dbReference type="SAM" id="MobiDB-lite"/>
    </source>
</evidence>
<protein>
    <submittedName>
        <fullName evidence="5">DUF4352 domain-containing protein</fullName>
    </submittedName>
</protein>
<name>A0ABW7ZRA6_9ACTN</name>
<proteinExistence type="predicted"/>
<sequence>MRKTTTLALIAGALVALGCGAGTTDDASSGTADTGTETAAADAGKKAGSGKNEDKPKTAKIGQPARDGKFEFTVKSAKCGVSKVGTSMLGAQAQGQFCLVTLNVKNIGKESQMFDGSSQKAYGANGTEYSADGSAALYANKNAETFLNDINPGNQVTGVVVFDVPKNVKLAKLELHDSPFSGGVTVSLT</sequence>
<dbReference type="EMBL" id="JBITLE010000011">
    <property type="protein sequence ID" value="MFI7265361.1"/>
    <property type="molecule type" value="Genomic_DNA"/>
</dbReference>
<keyword evidence="1 3" id="KW-0732">Signal</keyword>
<feature type="domain" description="DUF4352" evidence="4">
    <location>
        <begin position="60"/>
        <end position="183"/>
    </location>
</feature>
<accession>A0ABW7ZRA6</accession>
<dbReference type="PROSITE" id="PS51257">
    <property type="entry name" value="PROKAR_LIPOPROTEIN"/>
    <property type="match status" value="1"/>
</dbReference>
<evidence type="ECO:0000313" key="5">
    <source>
        <dbReference type="EMBL" id="MFI7265361.1"/>
    </source>
</evidence>
<evidence type="ECO:0000256" key="1">
    <source>
        <dbReference type="ARBA" id="ARBA00022729"/>
    </source>
</evidence>
<feature type="chain" id="PRO_5046205902" evidence="3">
    <location>
        <begin position="22"/>
        <end position="189"/>
    </location>
</feature>
<dbReference type="RefSeq" id="WP_396770848.1">
    <property type="nucleotide sequence ID" value="NZ_JBITLA010000012.1"/>
</dbReference>
<feature type="signal peptide" evidence="3">
    <location>
        <begin position="1"/>
        <end position="21"/>
    </location>
</feature>